<feature type="region of interest" description="Disordered" evidence="7">
    <location>
        <begin position="125"/>
        <end position="201"/>
    </location>
</feature>
<name>B4QCI9_DROSI</name>
<dbReference type="AlphaFoldDB" id="B4QCI9"/>
<dbReference type="OrthoDB" id="10047996at2759"/>
<keyword evidence="9" id="KW-1185">Reference proteome</keyword>
<keyword evidence="4" id="KW-0472">Membrane</keyword>
<feature type="region of interest" description="Disordered" evidence="7">
    <location>
        <begin position="254"/>
        <end position="307"/>
    </location>
</feature>
<dbReference type="PANTHER" id="PTHR15819:SF11">
    <property type="entry name" value="MID1, ISOFORM A"/>
    <property type="match status" value="1"/>
</dbReference>
<evidence type="ECO:0000313" key="8">
    <source>
        <dbReference type="EMBL" id="EDX08605.1"/>
    </source>
</evidence>
<dbReference type="GO" id="GO:0005886">
    <property type="term" value="C:plasma membrane"/>
    <property type="evidence" value="ECO:0007669"/>
    <property type="project" value="TreeGrafter"/>
</dbReference>
<dbReference type="GO" id="GO:0098703">
    <property type="term" value="P:calcium ion import across plasma membrane"/>
    <property type="evidence" value="ECO:0007669"/>
    <property type="project" value="TreeGrafter"/>
</dbReference>
<evidence type="ECO:0000256" key="4">
    <source>
        <dbReference type="ARBA" id="ARBA00023136"/>
    </source>
</evidence>
<reference evidence="8 9" key="1">
    <citation type="journal article" date="2007" name="Nature">
        <title>Evolution of genes and genomes on the Drosophila phylogeny.</title>
        <authorList>
            <consortium name="Drosophila 12 Genomes Consortium"/>
            <person name="Clark A.G."/>
            <person name="Eisen M.B."/>
            <person name="Smith D.R."/>
            <person name="Bergman C.M."/>
            <person name="Oliver B."/>
            <person name="Markow T.A."/>
            <person name="Kaufman T.C."/>
            <person name="Kellis M."/>
            <person name="Gelbart W."/>
            <person name="Iyer V.N."/>
            <person name="Pollard D.A."/>
            <person name="Sackton T.B."/>
            <person name="Larracuente A.M."/>
            <person name="Singh N.D."/>
            <person name="Abad J.P."/>
            <person name="Abt D.N."/>
            <person name="Adryan B."/>
            <person name="Aguade M."/>
            <person name="Akashi H."/>
            <person name="Anderson W.W."/>
            <person name="Aquadro C.F."/>
            <person name="Ardell D.H."/>
            <person name="Arguello R."/>
            <person name="Artieri C.G."/>
            <person name="Barbash D.A."/>
            <person name="Barker D."/>
            <person name="Barsanti P."/>
            <person name="Batterham P."/>
            <person name="Batzoglou S."/>
            <person name="Begun D."/>
            <person name="Bhutkar A."/>
            <person name="Blanco E."/>
            <person name="Bosak S.A."/>
            <person name="Bradley R.K."/>
            <person name="Brand A.D."/>
            <person name="Brent M.R."/>
            <person name="Brooks A.N."/>
            <person name="Brown R.H."/>
            <person name="Butlin R.K."/>
            <person name="Caggese C."/>
            <person name="Calvi B.R."/>
            <person name="Bernardo de Carvalho A."/>
            <person name="Caspi A."/>
            <person name="Castrezana S."/>
            <person name="Celniker S.E."/>
            <person name="Chang J.L."/>
            <person name="Chapple C."/>
            <person name="Chatterji S."/>
            <person name="Chinwalla A."/>
            <person name="Civetta A."/>
            <person name="Clifton S.W."/>
            <person name="Comeron J.M."/>
            <person name="Costello J.C."/>
            <person name="Coyne J.A."/>
            <person name="Daub J."/>
            <person name="David R.G."/>
            <person name="Delcher A.L."/>
            <person name="Delehaunty K."/>
            <person name="Do C.B."/>
            <person name="Ebling H."/>
            <person name="Edwards K."/>
            <person name="Eickbush T."/>
            <person name="Evans J.D."/>
            <person name="Filipski A."/>
            <person name="Findeiss S."/>
            <person name="Freyhult E."/>
            <person name="Fulton L."/>
            <person name="Fulton R."/>
            <person name="Garcia A.C."/>
            <person name="Gardiner A."/>
            <person name="Garfield D.A."/>
            <person name="Garvin B.E."/>
            <person name="Gibson G."/>
            <person name="Gilbert D."/>
            <person name="Gnerre S."/>
            <person name="Godfrey J."/>
            <person name="Good R."/>
            <person name="Gotea V."/>
            <person name="Gravely B."/>
            <person name="Greenberg A.J."/>
            <person name="Griffiths-Jones S."/>
            <person name="Gross S."/>
            <person name="Guigo R."/>
            <person name="Gustafson E.A."/>
            <person name="Haerty W."/>
            <person name="Hahn M.W."/>
            <person name="Halligan D.L."/>
            <person name="Halpern A.L."/>
            <person name="Halter G.M."/>
            <person name="Han M.V."/>
            <person name="Heger A."/>
            <person name="Hillier L."/>
            <person name="Hinrichs A.S."/>
            <person name="Holmes I."/>
            <person name="Hoskins R.A."/>
            <person name="Hubisz M.J."/>
            <person name="Hultmark D."/>
            <person name="Huntley M.A."/>
            <person name="Jaffe D.B."/>
            <person name="Jagadeeshan S."/>
            <person name="Jeck W.R."/>
            <person name="Johnson J."/>
            <person name="Jones C.D."/>
            <person name="Jordan W.C."/>
            <person name="Karpen G.H."/>
            <person name="Kataoka E."/>
            <person name="Keightley P.D."/>
            <person name="Kheradpour P."/>
            <person name="Kirkness E.F."/>
            <person name="Koerich L.B."/>
            <person name="Kristiansen K."/>
            <person name="Kudrna D."/>
            <person name="Kulathinal R.J."/>
            <person name="Kumar S."/>
            <person name="Kwok R."/>
            <person name="Lander E."/>
            <person name="Langley C.H."/>
            <person name="Lapoint R."/>
            <person name="Lazzaro B.P."/>
            <person name="Lee S.J."/>
            <person name="Levesque L."/>
            <person name="Li R."/>
            <person name="Lin C.F."/>
            <person name="Lin M.F."/>
            <person name="Lindblad-Toh K."/>
            <person name="Llopart A."/>
            <person name="Long M."/>
            <person name="Low L."/>
            <person name="Lozovsky E."/>
            <person name="Lu J."/>
            <person name="Luo M."/>
            <person name="Machado C.A."/>
            <person name="Makalowski W."/>
            <person name="Marzo M."/>
            <person name="Matsuda M."/>
            <person name="Matzkin L."/>
            <person name="McAllister B."/>
            <person name="McBride C.S."/>
            <person name="McKernan B."/>
            <person name="McKernan K."/>
            <person name="Mendez-Lago M."/>
            <person name="Minx P."/>
            <person name="Mollenhauer M.U."/>
            <person name="Montooth K."/>
            <person name="Mount S.M."/>
            <person name="Mu X."/>
            <person name="Myers E."/>
            <person name="Negre B."/>
            <person name="Newfeld S."/>
            <person name="Nielsen R."/>
            <person name="Noor M.A."/>
            <person name="O'Grady P."/>
            <person name="Pachter L."/>
            <person name="Papaceit M."/>
            <person name="Parisi M.J."/>
            <person name="Parisi M."/>
            <person name="Parts L."/>
            <person name="Pedersen J.S."/>
            <person name="Pesole G."/>
            <person name="Phillippy A.M."/>
            <person name="Ponting C.P."/>
            <person name="Pop M."/>
            <person name="Porcelli D."/>
            <person name="Powell J.R."/>
            <person name="Prohaska S."/>
            <person name="Pruitt K."/>
            <person name="Puig M."/>
            <person name="Quesneville H."/>
            <person name="Ram K.R."/>
            <person name="Rand D."/>
            <person name="Rasmussen M.D."/>
            <person name="Reed L.K."/>
            <person name="Reenan R."/>
            <person name="Reily A."/>
            <person name="Remington K.A."/>
            <person name="Rieger T.T."/>
            <person name="Ritchie M.G."/>
            <person name="Robin C."/>
            <person name="Rogers Y.H."/>
            <person name="Rohde C."/>
            <person name="Rozas J."/>
            <person name="Rubenfield M.J."/>
            <person name="Ruiz A."/>
            <person name="Russo S."/>
            <person name="Salzberg S.L."/>
            <person name="Sanchez-Gracia A."/>
            <person name="Saranga D.J."/>
            <person name="Sato H."/>
            <person name="Schaeffer S.W."/>
            <person name="Schatz M.C."/>
            <person name="Schlenke T."/>
            <person name="Schwartz R."/>
            <person name="Segarra C."/>
            <person name="Singh R.S."/>
            <person name="Sirot L."/>
            <person name="Sirota M."/>
            <person name="Sisneros N.B."/>
            <person name="Smith C.D."/>
            <person name="Smith T.F."/>
            <person name="Spieth J."/>
            <person name="Stage D.E."/>
            <person name="Stark A."/>
            <person name="Stephan W."/>
            <person name="Strausberg R.L."/>
            <person name="Strempel S."/>
            <person name="Sturgill D."/>
            <person name="Sutton G."/>
            <person name="Sutton G.G."/>
            <person name="Tao W."/>
            <person name="Teichmann S."/>
            <person name="Tobari Y.N."/>
            <person name="Tomimura Y."/>
            <person name="Tsolas J.M."/>
            <person name="Valente V.L."/>
            <person name="Venter E."/>
            <person name="Venter J.C."/>
            <person name="Vicario S."/>
            <person name="Vieira F.G."/>
            <person name="Vilella A.J."/>
            <person name="Villasante A."/>
            <person name="Walenz B."/>
            <person name="Wang J."/>
            <person name="Wasserman M."/>
            <person name="Watts T."/>
            <person name="Wilson D."/>
            <person name="Wilson R.K."/>
            <person name="Wing R.A."/>
            <person name="Wolfner M.F."/>
            <person name="Wong A."/>
            <person name="Wong G.K."/>
            <person name="Wu C.I."/>
            <person name="Wu G."/>
            <person name="Yamamoto D."/>
            <person name="Yang H.P."/>
            <person name="Yang S.P."/>
            <person name="Yorke J.A."/>
            <person name="Yoshida K."/>
            <person name="Zdobnov E."/>
            <person name="Zhang P."/>
            <person name="Zhang Y."/>
            <person name="Zimin A.V."/>
            <person name="Baldwin J."/>
            <person name="Abdouelleil A."/>
            <person name="Abdulkadir J."/>
            <person name="Abebe A."/>
            <person name="Abera B."/>
            <person name="Abreu J."/>
            <person name="Acer S.C."/>
            <person name="Aftuck L."/>
            <person name="Alexander A."/>
            <person name="An P."/>
            <person name="Anderson E."/>
            <person name="Anderson S."/>
            <person name="Arachi H."/>
            <person name="Azer M."/>
            <person name="Bachantsang P."/>
            <person name="Barry A."/>
            <person name="Bayul T."/>
            <person name="Berlin A."/>
            <person name="Bessette D."/>
            <person name="Bloom T."/>
            <person name="Blye J."/>
            <person name="Boguslavskiy L."/>
            <person name="Bonnet C."/>
            <person name="Boukhgalter B."/>
            <person name="Bourzgui I."/>
            <person name="Brown A."/>
            <person name="Cahill P."/>
            <person name="Channer S."/>
            <person name="Cheshatsang Y."/>
            <person name="Chuda L."/>
            <person name="Citroen M."/>
            <person name="Collymore A."/>
            <person name="Cooke P."/>
            <person name="Costello M."/>
            <person name="D'Aco K."/>
            <person name="Daza R."/>
            <person name="De Haan G."/>
            <person name="DeGray S."/>
            <person name="DeMaso C."/>
            <person name="Dhargay N."/>
            <person name="Dooley K."/>
            <person name="Dooley E."/>
            <person name="Doricent M."/>
            <person name="Dorje P."/>
            <person name="Dorjee K."/>
            <person name="Dupes A."/>
            <person name="Elong R."/>
            <person name="Falk J."/>
            <person name="Farina A."/>
            <person name="Faro S."/>
            <person name="Ferguson D."/>
            <person name="Fisher S."/>
            <person name="Foley C.D."/>
            <person name="Franke A."/>
            <person name="Friedrich D."/>
            <person name="Gadbois L."/>
            <person name="Gearin G."/>
            <person name="Gearin C.R."/>
            <person name="Giannoukos G."/>
            <person name="Goode T."/>
            <person name="Graham J."/>
            <person name="Grandbois E."/>
            <person name="Grewal S."/>
            <person name="Gyaltsen K."/>
            <person name="Hafez N."/>
            <person name="Hagos B."/>
            <person name="Hall J."/>
            <person name="Henson C."/>
            <person name="Hollinger A."/>
            <person name="Honan T."/>
            <person name="Huard M.D."/>
            <person name="Hughes L."/>
            <person name="Hurhula B."/>
            <person name="Husby M.E."/>
            <person name="Kamat A."/>
            <person name="Kanga B."/>
            <person name="Kashin S."/>
            <person name="Khazanovich D."/>
            <person name="Kisner P."/>
            <person name="Lance K."/>
            <person name="Lara M."/>
            <person name="Lee W."/>
            <person name="Lennon N."/>
            <person name="Letendre F."/>
            <person name="LeVine R."/>
            <person name="Lipovsky A."/>
            <person name="Liu X."/>
            <person name="Liu J."/>
            <person name="Liu S."/>
            <person name="Lokyitsang T."/>
            <person name="Lokyitsang Y."/>
            <person name="Lubonja R."/>
            <person name="Lui A."/>
            <person name="MacDonald P."/>
            <person name="Magnisalis V."/>
            <person name="Maru K."/>
            <person name="Matthews C."/>
            <person name="McCusker W."/>
            <person name="McDonough S."/>
            <person name="Mehta T."/>
            <person name="Meldrim J."/>
            <person name="Meneus L."/>
            <person name="Mihai O."/>
            <person name="Mihalev A."/>
            <person name="Mihova T."/>
            <person name="Mittelman R."/>
            <person name="Mlenga V."/>
            <person name="Montmayeur A."/>
            <person name="Mulrain L."/>
            <person name="Navidi A."/>
            <person name="Naylor J."/>
            <person name="Negash T."/>
            <person name="Nguyen T."/>
            <person name="Nguyen N."/>
            <person name="Nicol R."/>
            <person name="Norbu C."/>
            <person name="Norbu N."/>
            <person name="Novod N."/>
            <person name="O'Neill B."/>
            <person name="Osman S."/>
            <person name="Markiewicz E."/>
            <person name="Oyono O.L."/>
            <person name="Patti C."/>
            <person name="Phunkhang P."/>
            <person name="Pierre F."/>
            <person name="Priest M."/>
            <person name="Raghuraman S."/>
            <person name="Rege F."/>
            <person name="Reyes R."/>
            <person name="Rise C."/>
            <person name="Rogov P."/>
            <person name="Ross K."/>
            <person name="Ryan E."/>
            <person name="Settipalli S."/>
            <person name="Shea T."/>
            <person name="Sherpa N."/>
            <person name="Shi L."/>
            <person name="Shih D."/>
            <person name="Sparrow T."/>
            <person name="Spaulding J."/>
            <person name="Stalker J."/>
            <person name="Stange-Thomann N."/>
            <person name="Stavropoulos S."/>
            <person name="Stone C."/>
            <person name="Strader C."/>
            <person name="Tesfaye S."/>
            <person name="Thomson T."/>
            <person name="Thoulutsang Y."/>
            <person name="Thoulutsang D."/>
            <person name="Topham K."/>
            <person name="Topping I."/>
            <person name="Tsamla T."/>
            <person name="Vassiliev H."/>
            <person name="Vo A."/>
            <person name="Wangchuk T."/>
            <person name="Wangdi T."/>
            <person name="Weiand M."/>
            <person name="Wilkinson J."/>
            <person name="Wilson A."/>
            <person name="Yadav S."/>
            <person name="Young G."/>
            <person name="Yu Q."/>
            <person name="Zembek L."/>
            <person name="Zhong D."/>
            <person name="Zimmer A."/>
            <person name="Zwirko Z."/>
            <person name="Jaffe D.B."/>
            <person name="Alvarez P."/>
            <person name="Brockman W."/>
            <person name="Butler J."/>
            <person name="Chin C."/>
            <person name="Gnerre S."/>
            <person name="Grabherr M."/>
            <person name="Kleber M."/>
            <person name="Mauceli E."/>
            <person name="MacCallum I."/>
        </authorList>
    </citation>
    <scope>NUCLEOTIDE SEQUENCE [LARGE SCALE GENOMIC DNA]</scope>
    <source>
        <strain evidence="9">white501</strain>
    </source>
</reference>
<comment type="similarity">
    <text evidence="6">Belongs to the NALF family.</text>
</comment>
<dbReference type="OMA" id="AHRITCE"/>
<dbReference type="HOGENOM" id="CLU_007034_0_0_1"/>
<evidence type="ECO:0000256" key="6">
    <source>
        <dbReference type="ARBA" id="ARBA00029445"/>
    </source>
</evidence>
<feature type="region of interest" description="Disordered" evidence="7">
    <location>
        <begin position="484"/>
        <end position="529"/>
    </location>
</feature>
<dbReference type="EMBL" id="CM000362">
    <property type="protein sequence ID" value="EDX08605.1"/>
    <property type="molecule type" value="Genomic_DNA"/>
</dbReference>
<dbReference type="InterPro" id="IPR055288">
    <property type="entry name" value="NALCN_aux_factor_1/2"/>
</dbReference>
<feature type="compositionally biased region" description="Basic and acidic residues" evidence="7">
    <location>
        <begin position="294"/>
        <end position="307"/>
    </location>
</feature>
<evidence type="ECO:0000256" key="1">
    <source>
        <dbReference type="ARBA" id="ARBA00004141"/>
    </source>
</evidence>
<feature type="region of interest" description="Disordered" evidence="7">
    <location>
        <begin position="62"/>
        <end position="92"/>
    </location>
</feature>
<dbReference type="GO" id="GO:0015275">
    <property type="term" value="F:stretch-activated, monoatomic cation-selective, calcium channel activity"/>
    <property type="evidence" value="ECO:0007669"/>
    <property type="project" value="TreeGrafter"/>
</dbReference>
<feature type="compositionally biased region" description="Acidic residues" evidence="7">
    <location>
        <begin position="269"/>
        <end position="293"/>
    </location>
</feature>
<evidence type="ECO:0000256" key="3">
    <source>
        <dbReference type="ARBA" id="ARBA00022989"/>
    </source>
</evidence>
<dbReference type="STRING" id="7240.B4QCI9"/>
<evidence type="ECO:0000256" key="7">
    <source>
        <dbReference type="SAM" id="MobiDB-lite"/>
    </source>
</evidence>
<feature type="region of interest" description="Disordered" evidence="7">
    <location>
        <begin position="430"/>
        <end position="462"/>
    </location>
</feature>
<evidence type="ECO:0000256" key="2">
    <source>
        <dbReference type="ARBA" id="ARBA00022692"/>
    </source>
</evidence>
<feature type="compositionally biased region" description="Gly residues" evidence="7">
    <location>
        <begin position="71"/>
        <end position="80"/>
    </location>
</feature>
<gene>
    <name evidence="8" type="primary">Dsim\GD24924</name>
    <name evidence="8" type="ORF">Dsim_GD24924</name>
</gene>
<feature type="compositionally biased region" description="Low complexity" evidence="7">
    <location>
        <begin position="254"/>
        <end position="265"/>
    </location>
</feature>
<sequence length="668" mass="71827">MRPGPGLVVMALAFISGARRGSSSSISSATATPTAAATSAAAAAAAAATSAASTSAAAAANTAGGRKRGRSGGGVGGGGVATTLPSTGESSSSSFVRSSGSYLLPIFLPHHLDFALQFHPQLPPREYSQGRAHSESWASSRIADRLQQRRRRRESSSSRDIAGRAGGTGGSGADTGGLAVTAGHSTESSEANNQEDDEDRGLTVQFPSSQAYDEDQDIFALVAEDDLLSEESFDRLIKLNEDADEEDYNLQQQNLPQHKQQQQQPGAETEIDTEPESETETETETEAETEAEVEVERETEQQQQDESRLIDEGVLQHSDHSNSHSKEFAISYDNNNNKREASGHILDAQTAQLIGHKDNTVPAVASTESAGASSITTSLPAPVDLKKSILGTATSLTRLNPWISACDLAQPGTGTDLQGQCSAGTLPMAWVDEGPGPPTCPRSCAEQQLQKPKASKAKRSATSNNKVKYFVNYKTTQMRLRRAGDHAMDATDSHSPLASERPPSTTDDQDVDVSSTTEEAEPEPTLSYSHLHAQEPVLAHQQDPREREQEQQEQQQCLEYLGDSAESSPQHLCGLQSPGHLLERLKVLRLRNCCERSVFSSLHTLALNASLTDRQECVRVLSDLLDVDGLAHRITCELAEILFRFDCRQVYSLINQCDDCKCLTKGQS</sequence>
<comment type="subcellular location">
    <subcellularLocation>
        <location evidence="1">Membrane</location>
        <topology evidence="1">Multi-pass membrane protein</topology>
    </subcellularLocation>
</comment>
<accession>B4QCI9</accession>
<dbReference type="PhylomeDB" id="B4QCI9"/>
<feature type="compositionally biased region" description="Polar residues" evidence="7">
    <location>
        <begin position="183"/>
        <end position="192"/>
    </location>
</feature>
<dbReference type="PANTHER" id="PTHR15819">
    <property type="entry name" value="TRANSMEMBRANE PROTEIN FAM155"/>
    <property type="match status" value="1"/>
</dbReference>
<dbReference type="Proteomes" id="UP000000304">
    <property type="component" value="Chromosome 2R"/>
</dbReference>
<evidence type="ECO:0000256" key="5">
    <source>
        <dbReference type="ARBA" id="ARBA00023180"/>
    </source>
</evidence>
<keyword evidence="3" id="KW-1133">Transmembrane helix</keyword>
<organism evidence="8 9">
    <name type="scientific">Drosophila simulans</name>
    <name type="common">Fruit fly</name>
    <dbReference type="NCBI Taxonomy" id="7240"/>
    <lineage>
        <taxon>Eukaryota</taxon>
        <taxon>Metazoa</taxon>
        <taxon>Ecdysozoa</taxon>
        <taxon>Arthropoda</taxon>
        <taxon>Hexapoda</taxon>
        <taxon>Insecta</taxon>
        <taxon>Pterygota</taxon>
        <taxon>Neoptera</taxon>
        <taxon>Endopterygota</taxon>
        <taxon>Diptera</taxon>
        <taxon>Brachycera</taxon>
        <taxon>Muscomorpha</taxon>
        <taxon>Ephydroidea</taxon>
        <taxon>Drosophilidae</taxon>
        <taxon>Drosophila</taxon>
        <taxon>Sophophora</taxon>
    </lineage>
</organism>
<evidence type="ECO:0000313" key="9">
    <source>
        <dbReference type="Proteomes" id="UP000000304"/>
    </source>
</evidence>
<feature type="compositionally biased region" description="Gly residues" evidence="7">
    <location>
        <begin position="164"/>
        <end position="175"/>
    </location>
</feature>
<proteinExistence type="inferred from homology"/>
<keyword evidence="5" id="KW-0325">Glycoprotein</keyword>
<protein>
    <submittedName>
        <fullName evidence="8">GD24924</fullName>
    </submittedName>
</protein>
<keyword evidence="2" id="KW-0812">Transmembrane</keyword>